<gene>
    <name evidence="8" type="ORF">Airi01_092860</name>
</gene>
<feature type="transmembrane region" description="Helical" evidence="6">
    <location>
        <begin position="6"/>
        <end position="28"/>
    </location>
</feature>
<evidence type="ECO:0000256" key="2">
    <source>
        <dbReference type="ARBA" id="ARBA00022475"/>
    </source>
</evidence>
<evidence type="ECO:0000313" key="9">
    <source>
        <dbReference type="Proteomes" id="UP001165135"/>
    </source>
</evidence>
<accession>A0A9W6RSH7</accession>
<feature type="domain" description="Type II secretion system protein GspF" evidence="7">
    <location>
        <begin position="78"/>
        <end position="199"/>
    </location>
</feature>
<feature type="transmembrane region" description="Helical" evidence="6">
    <location>
        <begin position="211"/>
        <end position="234"/>
    </location>
</feature>
<evidence type="ECO:0000256" key="3">
    <source>
        <dbReference type="ARBA" id="ARBA00022692"/>
    </source>
</evidence>
<evidence type="ECO:0000256" key="5">
    <source>
        <dbReference type="ARBA" id="ARBA00023136"/>
    </source>
</evidence>
<protein>
    <recommendedName>
        <fullName evidence="7">Type II secretion system protein GspF domain-containing protein</fullName>
    </recommendedName>
</protein>
<keyword evidence="2" id="KW-1003">Cell membrane</keyword>
<evidence type="ECO:0000259" key="7">
    <source>
        <dbReference type="Pfam" id="PF00482"/>
    </source>
</evidence>
<keyword evidence="4 6" id="KW-1133">Transmembrane helix</keyword>
<dbReference type="PANTHER" id="PTHR35007:SF4">
    <property type="entry name" value="CONSERVED TRANSMEMBRANE PROTEIN-RELATED"/>
    <property type="match status" value="1"/>
</dbReference>
<keyword evidence="5 6" id="KW-0472">Membrane</keyword>
<comment type="subcellular location">
    <subcellularLocation>
        <location evidence="1">Cell membrane</location>
        <topology evidence="1">Multi-pass membrane protein</topology>
    </subcellularLocation>
</comment>
<dbReference type="EMBL" id="BSTJ01000017">
    <property type="protein sequence ID" value="GLY81019.1"/>
    <property type="molecule type" value="Genomic_DNA"/>
</dbReference>
<dbReference type="GO" id="GO:0005886">
    <property type="term" value="C:plasma membrane"/>
    <property type="evidence" value="ECO:0007669"/>
    <property type="project" value="UniProtKB-SubCell"/>
</dbReference>
<keyword evidence="3 6" id="KW-0812">Transmembrane</keyword>
<dbReference type="Pfam" id="PF00482">
    <property type="entry name" value="T2SSF"/>
    <property type="match status" value="1"/>
</dbReference>
<sequence length="246" mass="25126">MGAVIVLAMAVCVFVAVWVVSLPSRAAFRLTAVLGSRPAGATGPVPSAVIARLRGTAGSLTGRRKRLAARRSAVIELCDAIATELAAGRPAATALTSAAEALQDVPGLSAVTDAARNGDDVAEALIRASQTQGNEALRLLAGCWRIGVDRGGMLAAVIDGLADSLRDEQSHREDIALQLAGPRATARLLAVLPALGLAMAAALGAKPWTFLFGSLPGALCLCLGAALDALGLWWTSHLATSAEHLQ</sequence>
<dbReference type="InterPro" id="IPR018076">
    <property type="entry name" value="T2SS_GspF_dom"/>
</dbReference>
<evidence type="ECO:0000256" key="4">
    <source>
        <dbReference type="ARBA" id="ARBA00022989"/>
    </source>
</evidence>
<evidence type="ECO:0000256" key="6">
    <source>
        <dbReference type="SAM" id="Phobius"/>
    </source>
</evidence>
<dbReference type="Proteomes" id="UP001165135">
    <property type="component" value="Unassembled WGS sequence"/>
</dbReference>
<dbReference type="AlphaFoldDB" id="A0A9W6RSH7"/>
<dbReference type="PANTHER" id="PTHR35007">
    <property type="entry name" value="INTEGRAL MEMBRANE PROTEIN-RELATED"/>
    <property type="match status" value="1"/>
</dbReference>
<organism evidence="8 9">
    <name type="scientific">Actinoallomurus iriomotensis</name>
    <dbReference type="NCBI Taxonomy" id="478107"/>
    <lineage>
        <taxon>Bacteria</taxon>
        <taxon>Bacillati</taxon>
        <taxon>Actinomycetota</taxon>
        <taxon>Actinomycetes</taxon>
        <taxon>Streptosporangiales</taxon>
        <taxon>Thermomonosporaceae</taxon>
        <taxon>Actinoallomurus</taxon>
    </lineage>
</organism>
<evidence type="ECO:0000313" key="8">
    <source>
        <dbReference type="EMBL" id="GLY81019.1"/>
    </source>
</evidence>
<evidence type="ECO:0000256" key="1">
    <source>
        <dbReference type="ARBA" id="ARBA00004651"/>
    </source>
</evidence>
<proteinExistence type="predicted"/>
<name>A0A9W6RSH7_9ACTN</name>
<comment type="caution">
    <text evidence="8">The sequence shown here is derived from an EMBL/GenBank/DDBJ whole genome shotgun (WGS) entry which is preliminary data.</text>
</comment>
<feature type="transmembrane region" description="Helical" evidence="6">
    <location>
        <begin position="188"/>
        <end position="205"/>
    </location>
</feature>
<reference evidence="8" key="1">
    <citation type="submission" date="2023-03" db="EMBL/GenBank/DDBJ databases">
        <title>Actinoallomurus iriomotensis NBRC 103681.</title>
        <authorList>
            <person name="Ichikawa N."/>
            <person name="Sato H."/>
            <person name="Tonouchi N."/>
        </authorList>
    </citation>
    <scope>NUCLEOTIDE SEQUENCE</scope>
    <source>
        <strain evidence="8">NBRC 103681</strain>
    </source>
</reference>